<keyword evidence="2" id="KW-1185">Reference proteome</keyword>
<evidence type="ECO:0000313" key="2">
    <source>
        <dbReference type="Proteomes" id="UP000807342"/>
    </source>
</evidence>
<organism evidence="1 2">
    <name type="scientific">Macrolepiota fuliginosa MF-IS2</name>
    <dbReference type="NCBI Taxonomy" id="1400762"/>
    <lineage>
        <taxon>Eukaryota</taxon>
        <taxon>Fungi</taxon>
        <taxon>Dikarya</taxon>
        <taxon>Basidiomycota</taxon>
        <taxon>Agaricomycotina</taxon>
        <taxon>Agaricomycetes</taxon>
        <taxon>Agaricomycetidae</taxon>
        <taxon>Agaricales</taxon>
        <taxon>Agaricineae</taxon>
        <taxon>Agaricaceae</taxon>
        <taxon>Macrolepiota</taxon>
    </lineage>
</organism>
<evidence type="ECO:0008006" key="3">
    <source>
        <dbReference type="Google" id="ProtNLM"/>
    </source>
</evidence>
<comment type="caution">
    <text evidence="1">The sequence shown here is derived from an EMBL/GenBank/DDBJ whole genome shotgun (WGS) entry which is preliminary data.</text>
</comment>
<dbReference type="OrthoDB" id="5552562at2759"/>
<dbReference type="AlphaFoldDB" id="A0A9P5WZ58"/>
<reference evidence="1" key="1">
    <citation type="submission" date="2020-11" db="EMBL/GenBank/DDBJ databases">
        <authorList>
            <consortium name="DOE Joint Genome Institute"/>
            <person name="Ahrendt S."/>
            <person name="Riley R."/>
            <person name="Andreopoulos W."/>
            <person name="Labutti K."/>
            <person name="Pangilinan J."/>
            <person name="Ruiz-Duenas F.J."/>
            <person name="Barrasa J.M."/>
            <person name="Sanchez-Garcia M."/>
            <person name="Camarero S."/>
            <person name="Miyauchi S."/>
            <person name="Serrano A."/>
            <person name="Linde D."/>
            <person name="Babiker R."/>
            <person name="Drula E."/>
            <person name="Ayuso-Fernandez I."/>
            <person name="Pacheco R."/>
            <person name="Padilla G."/>
            <person name="Ferreira P."/>
            <person name="Barriuso J."/>
            <person name="Kellner H."/>
            <person name="Castanera R."/>
            <person name="Alfaro M."/>
            <person name="Ramirez L."/>
            <person name="Pisabarro A.G."/>
            <person name="Kuo A."/>
            <person name="Tritt A."/>
            <person name="Lipzen A."/>
            <person name="He G."/>
            <person name="Yan M."/>
            <person name="Ng V."/>
            <person name="Cullen D."/>
            <person name="Martin F."/>
            <person name="Rosso M.-N."/>
            <person name="Henrissat B."/>
            <person name="Hibbett D."/>
            <person name="Martinez A.T."/>
            <person name="Grigoriev I.V."/>
        </authorList>
    </citation>
    <scope>NUCLEOTIDE SEQUENCE</scope>
    <source>
        <strain evidence="1">MF-IS2</strain>
    </source>
</reference>
<proteinExistence type="predicted"/>
<dbReference type="Proteomes" id="UP000807342">
    <property type="component" value="Unassembled WGS sequence"/>
</dbReference>
<dbReference type="EMBL" id="MU151812">
    <property type="protein sequence ID" value="KAF9441709.1"/>
    <property type="molecule type" value="Genomic_DNA"/>
</dbReference>
<evidence type="ECO:0000313" key="1">
    <source>
        <dbReference type="EMBL" id="KAF9441709.1"/>
    </source>
</evidence>
<sequence>MERLAHGLETSICNQSVPPTPIFCPDKIQAKEPDIFDSNCPQKLNDFLFQCRIYFNTNLHQFHTPTTKVVFTLSYLSGLACQWSQTFLDLEPDWDLIPWYTDWDLFIIKLTNNFGALDTISEAAEDLESLIMASGSQISRYNIEFAQLAGLLKWPDSVLCH</sequence>
<name>A0A9P5WZ58_9AGAR</name>
<gene>
    <name evidence="1" type="ORF">P691DRAFT_683088</name>
</gene>
<protein>
    <recommendedName>
        <fullName evidence="3">Retrotransposon gag domain-containing protein</fullName>
    </recommendedName>
</protein>
<accession>A0A9P5WZ58</accession>